<dbReference type="Proteomes" id="UP000288805">
    <property type="component" value="Unassembled WGS sequence"/>
</dbReference>
<accession>A0A438CTH6</accession>
<dbReference type="AlphaFoldDB" id="A0A438CTH6"/>
<evidence type="ECO:0000313" key="2">
    <source>
        <dbReference type="Proteomes" id="UP000288805"/>
    </source>
</evidence>
<proteinExistence type="predicted"/>
<protein>
    <submittedName>
        <fullName evidence="1">Uncharacterized protein</fullName>
    </submittedName>
</protein>
<evidence type="ECO:0000313" key="1">
    <source>
        <dbReference type="EMBL" id="RVW26501.1"/>
    </source>
</evidence>
<dbReference type="InterPro" id="IPR032675">
    <property type="entry name" value="LRR_dom_sf"/>
</dbReference>
<sequence length="105" mass="11190">MPQTPDVRHGLGLAPGQRASLLRFQEGVLPRPRLSATSLGGCGRAVILITANTYQIKVFFVSQPHSSHTAGVGLHGSIPDEIGTLSNLTFLDLSRNSLTVPSLHH</sequence>
<gene>
    <name evidence="1" type="ORF">CK203_102431</name>
</gene>
<dbReference type="SUPFAM" id="SSF52058">
    <property type="entry name" value="L domain-like"/>
    <property type="match status" value="1"/>
</dbReference>
<name>A0A438CTH6_VITVI</name>
<dbReference type="EMBL" id="QGNW01002008">
    <property type="protein sequence ID" value="RVW26501.1"/>
    <property type="molecule type" value="Genomic_DNA"/>
</dbReference>
<comment type="caution">
    <text evidence="1">The sequence shown here is derived from an EMBL/GenBank/DDBJ whole genome shotgun (WGS) entry which is preliminary data.</text>
</comment>
<reference evidence="1 2" key="1">
    <citation type="journal article" date="2018" name="PLoS Genet.">
        <title>Population sequencing reveals clonal diversity and ancestral inbreeding in the grapevine cultivar Chardonnay.</title>
        <authorList>
            <person name="Roach M.J."/>
            <person name="Johnson D.L."/>
            <person name="Bohlmann J."/>
            <person name="van Vuuren H.J."/>
            <person name="Jones S.J."/>
            <person name="Pretorius I.S."/>
            <person name="Schmidt S.A."/>
            <person name="Borneman A.R."/>
        </authorList>
    </citation>
    <scope>NUCLEOTIDE SEQUENCE [LARGE SCALE GENOMIC DNA]</scope>
    <source>
        <strain evidence="2">cv. Chardonnay</strain>
        <tissue evidence="1">Leaf</tissue>
    </source>
</reference>
<dbReference type="Gene3D" id="3.80.10.10">
    <property type="entry name" value="Ribonuclease Inhibitor"/>
    <property type="match status" value="1"/>
</dbReference>
<organism evidence="1 2">
    <name type="scientific">Vitis vinifera</name>
    <name type="common">Grape</name>
    <dbReference type="NCBI Taxonomy" id="29760"/>
    <lineage>
        <taxon>Eukaryota</taxon>
        <taxon>Viridiplantae</taxon>
        <taxon>Streptophyta</taxon>
        <taxon>Embryophyta</taxon>
        <taxon>Tracheophyta</taxon>
        <taxon>Spermatophyta</taxon>
        <taxon>Magnoliopsida</taxon>
        <taxon>eudicotyledons</taxon>
        <taxon>Gunneridae</taxon>
        <taxon>Pentapetalae</taxon>
        <taxon>rosids</taxon>
        <taxon>Vitales</taxon>
        <taxon>Vitaceae</taxon>
        <taxon>Viteae</taxon>
        <taxon>Vitis</taxon>
    </lineage>
</organism>